<evidence type="ECO:0000256" key="4">
    <source>
        <dbReference type="ARBA" id="ARBA00022679"/>
    </source>
</evidence>
<dbReference type="InterPro" id="IPR020590">
    <property type="entry name" value="Guanylate_kinase_CS"/>
</dbReference>
<evidence type="ECO:0000256" key="7">
    <source>
        <dbReference type="ARBA" id="ARBA00022840"/>
    </source>
</evidence>
<dbReference type="PROSITE" id="PS50052">
    <property type="entry name" value="GUANYLATE_KINASE_2"/>
    <property type="match status" value="1"/>
</dbReference>
<accession>A0A2K3QF21</accession>
<evidence type="ECO:0000256" key="3">
    <source>
        <dbReference type="ARBA" id="ARBA00016296"/>
    </source>
</evidence>
<dbReference type="InterPro" id="IPR008144">
    <property type="entry name" value="Guanylate_kin-like_dom"/>
</dbReference>
<evidence type="ECO:0000256" key="8">
    <source>
        <dbReference type="ARBA" id="ARBA00030128"/>
    </source>
</evidence>
<evidence type="ECO:0000313" key="11">
    <source>
        <dbReference type="Proteomes" id="UP000236621"/>
    </source>
</evidence>
<dbReference type="EC" id="2.7.4.8" evidence="2"/>
<evidence type="ECO:0000256" key="5">
    <source>
        <dbReference type="ARBA" id="ARBA00022741"/>
    </source>
</evidence>
<dbReference type="NCBIfam" id="TIGR03263">
    <property type="entry name" value="guanyl_kin"/>
    <property type="match status" value="1"/>
</dbReference>
<dbReference type="GO" id="GO:0005829">
    <property type="term" value="C:cytosol"/>
    <property type="evidence" value="ECO:0007669"/>
    <property type="project" value="TreeGrafter"/>
</dbReference>
<dbReference type="PANTHER" id="PTHR23117">
    <property type="entry name" value="GUANYLATE KINASE-RELATED"/>
    <property type="match status" value="1"/>
</dbReference>
<comment type="similarity">
    <text evidence="1">Belongs to the guanylate kinase family.</text>
</comment>
<dbReference type="STRING" id="45235.A0A2K3QF21"/>
<organism evidence="10 11">
    <name type="scientific">Tolypocladium capitatum</name>
    <dbReference type="NCBI Taxonomy" id="45235"/>
    <lineage>
        <taxon>Eukaryota</taxon>
        <taxon>Fungi</taxon>
        <taxon>Dikarya</taxon>
        <taxon>Ascomycota</taxon>
        <taxon>Pezizomycotina</taxon>
        <taxon>Sordariomycetes</taxon>
        <taxon>Hypocreomycetidae</taxon>
        <taxon>Hypocreales</taxon>
        <taxon>Ophiocordycipitaceae</taxon>
        <taxon>Tolypocladium</taxon>
    </lineage>
</organism>
<dbReference type="AlphaFoldDB" id="A0A2K3QF21"/>
<keyword evidence="7" id="KW-0067">ATP-binding</keyword>
<dbReference type="GO" id="GO:0004385">
    <property type="term" value="F:GMP kinase activity"/>
    <property type="evidence" value="ECO:0007669"/>
    <property type="project" value="UniProtKB-EC"/>
</dbReference>
<dbReference type="OrthoDB" id="6334211at2759"/>
<evidence type="ECO:0000313" key="10">
    <source>
        <dbReference type="EMBL" id="PNY26113.1"/>
    </source>
</evidence>
<gene>
    <name evidence="10" type="ORF">TCAP_03942</name>
</gene>
<dbReference type="FunFam" id="3.40.50.300:FF:000776">
    <property type="entry name" value="Guanylate kinase 2"/>
    <property type="match status" value="1"/>
</dbReference>
<dbReference type="Gene3D" id="3.40.50.300">
    <property type="entry name" value="P-loop containing nucleotide triphosphate hydrolases"/>
    <property type="match status" value="1"/>
</dbReference>
<dbReference type="Proteomes" id="UP000236621">
    <property type="component" value="Unassembled WGS sequence"/>
</dbReference>
<dbReference type="InterPro" id="IPR027417">
    <property type="entry name" value="P-loop_NTPase"/>
</dbReference>
<dbReference type="InterPro" id="IPR017665">
    <property type="entry name" value="Guanylate_kinase"/>
</dbReference>
<keyword evidence="11" id="KW-1185">Reference proteome</keyword>
<dbReference type="SUPFAM" id="SSF52540">
    <property type="entry name" value="P-loop containing nucleoside triphosphate hydrolases"/>
    <property type="match status" value="1"/>
</dbReference>
<dbReference type="InterPro" id="IPR008145">
    <property type="entry name" value="GK/Ca_channel_bsu"/>
</dbReference>
<evidence type="ECO:0000256" key="6">
    <source>
        <dbReference type="ARBA" id="ARBA00022777"/>
    </source>
</evidence>
<dbReference type="PANTHER" id="PTHR23117:SF13">
    <property type="entry name" value="GUANYLATE KINASE"/>
    <property type="match status" value="1"/>
</dbReference>
<name>A0A2K3QF21_9HYPO</name>
<feature type="domain" description="Guanylate kinase-like" evidence="9">
    <location>
        <begin position="108"/>
        <end position="290"/>
    </location>
</feature>
<evidence type="ECO:0000256" key="2">
    <source>
        <dbReference type="ARBA" id="ARBA00012961"/>
    </source>
</evidence>
<dbReference type="PROSITE" id="PS00856">
    <property type="entry name" value="GUANYLATE_KINASE_1"/>
    <property type="match status" value="1"/>
</dbReference>
<keyword evidence="5" id="KW-0547">Nucleotide-binding</keyword>
<dbReference type="EMBL" id="NRSZ01000606">
    <property type="protein sequence ID" value="PNY26113.1"/>
    <property type="molecule type" value="Genomic_DNA"/>
</dbReference>
<dbReference type="GO" id="GO:0005524">
    <property type="term" value="F:ATP binding"/>
    <property type="evidence" value="ECO:0007669"/>
    <property type="project" value="UniProtKB-KW"/>
</dbReference>
<proteinExistence type="inferred from homology"/>
<dbReference type="CDD" id="cd00071">
    <property type="entry name" value="GMPK"/>
    <property type="match status" value="1"/>
</dbReference>
<comment type="caution">
    <text evidence="10">The sequence shown here is derived from an EMBL/GenBank/DDBJ whole genome shotgun (WGS) entry which is preliminary data.</text>
</comment>
<dbReference type="HAMAP" id="MF_00328">
    <property type="entry name" value="Guanylate_kinase"/>
    <property type="match status" value="1"/>
</dbReference>
<keyword evidence="4" id="KW-0808">Transferase</keyword>
<protein>
    <recommendedName>
        <fullName evidence="3">Guanylate kinase</fullName>
        <ecNumber evidence="2">2.7.4.8</ecNumber>
    </recommendedName>
    <alternativeName>
        <fullName evidence="8">GMP kinase</fullName>
    </alternativeName>
</protein>
<keyword evidence="6 10" id="KW-0418">Kinase</keyword>
<reference evidence="10 11" key="1">
    <citation type="submission" date="2017-08" db="EMBL/GenBank/DDBJ databases">
        <title>Harnessing the power of phylogenomics to disentangle the directionality and signatures of interkingdom host jumping in the parasitic fungal genus Tolypocladium.</title>
        <authorList>
            <person name="Quandt C.A."/>
            <person name="Patterson W."/>
            <person name="Spatafora J.W."/>
        </authorList>
    </citation>
    <scope>NUCLEOTIDE SEQUENCE [LARGE SCALE GENOMIC DNA]</scope>
    <source>
        <strain evidence="10 11">CBS 113982</strain>
    </source>
</reference>
<dbReference type="Pfam" id="PF00625">
    <property type="entry name" value="Guanylate_kin"/>
    <property type="match status" value="1"/>
</dbReference>
<evidence type="ECO:0000256" key="1">
    <source>
        <dbReference type="ARBA" id="ARBA00005790"/>
    </source>
</evidence>
<dbReference type="SMART" id="SM00072">
    <property type="entry name" value="GuKc"/>
    <property type="match status" value="1"/>
</dbReference>
<evidence type="ECO:0000259" key="9">
    <source>
        <dbReference type="PROSITE" id="PS50052"/>
    </source>
</evidence>
<sequence length="295" mass="32783">MSPRSHRLPFPAIPHRVPIGAAHRHLHEMAPWVADLIIGSSTLTAVVPLPSMLPRLTTLSSCLASLPAHCTRTPTIRLLSRMATRASPTSPSPSPIGLTRLAAAPPDHRPIVVSGPSGVGKGTLYNLLFQRHPETFCLSVSHTTRAPRDGEQDGVHYHFVPMESFEDLIAKDGFVEHAKFSGNRYGTSKMTIEEQTKKGKIVLLDIEMEGVRQIKQSSISARYVFISPPSVEVLESRLRGRGTEKEENIQKRLAQAKNELEYSQIPGVHDKIIVNDDLERAYKEFEDFVYKPLES</sequence>